<dbReference type="GO" id="GO:0003677">
    <property type="term" value="F:DNA binding"/>
    <property type="evidence" value="ECO:0007669"/>
    <property type="project" value="UniProtKB-KW"/>
</dbReference>
<keyword evidence="1" id="KW-0805">Transcription regulation</keyword>
<reference evidence="5 6" key="1">
    <citation type="submission" date="2020-03" db="EMBL/GenBank/DDBJ databases">
        <title>A novel species.</title>
        <authorList>
            <person name="Gao J."/>
        </authorList>
    </citation>
    <scope>NUCLEOTIDE SEQUENCE [LARGE SCALE GENOMIC DNA]</scope>
    <source>
        <strain evidence="5 6">QMT-12</strain>
    </source>
</reference>
<dbReference type="SUPFAM" id="SSF46785">
    <property type="entry name" value="Winged helix' DNA-binding domain"/>
    <property type="match status" value="1"/>
</dbReference>
<dbReference type="Proteomes" id="UP000501179">
    <property type="component" value="Chromosome"/>
</dbReference>
<protein>
    <submittedName>
        <fullName evidence="5">Helix-turn-helix transcriptional regulator</fullName>
    </submittedName>
</protein>
<dbReference type="PANTHER" id="PTHR33204:SF18">
    <property type="entry name" value="TRANSCRIPTIONAL REGULATORY PROTEIN"/>
    <property type="match status" value="1"/>
</dbReference>
<evidence type="ECO:0000313" key="5">
    <source>
        <dbReference type="EMBL" id="QIQ01925.1"/>
    </source>
</evidence>
<accession>A0A6G9GUM7</accession>
<feature type="domain" description="HTH hxlR-type" evidence="4">
    <location>
        <begin position="1"/>
        <end position="95"/>
    </location>
</feature>
<dbReference type="Pfam" id="PF01638">
    <property type="entry name" value="HxlR"/>
    <property type="match status" value="1"/>
</dbReference>
<dbReference type="EMBL" id="CP050177">
    <property type="protein sequence ID" value="QIQ01925.1"/>
    <property type="molecule type" value="Genomic_DNA"/>
</dbReference>
<dbReference type="RefSeq" id="WP_167024895.1">
    <property type="nucleotide sequence ID" value="NZ_CP050177.1"/>
</dbReference>
<dbReference type="InterPro" id="IPR011991">
    <property type="entry name" value="ArsR-like_HTH"/>
</dbReference>
<keyword evidence="2" id="KW-0238">DNA-binding</keyword>
<evidence type="ECO:0000256" key="2">
    <source>
        <dbReference type="ARBA" id="ARBA00023125"/>
    </source>
</evidence>
<evidence type="ECO:0000256" key="1">
    <source>
        <dbReference type="ARBA" id="ARBA00023015"/>
    </source>
</evidence>
<dbReference type="PROSITE" id="PS51118">
    <property type="entry name" value="HTH_HXLR"/>
    <property type="match status" value="1"/>
</dbReference>
<keyword evidence="6" id="KW-1185">Reference proteome</keyword>
<dbReference type="Gene3D" id="1.10.10.10">
    <property type="entry name" value="Winged helix-like DNA-binding domain superfamily/Winged helix DNA-binding domain"/>
    <property type="match status" value="1"/>
</dbReference>
<evidence type="ECO:0000256" key="3">
    <source>
        <dbReference type="ARBA" id="ARBA00023163"/>
    </source>
</evidence>
<organism evidence="5 6">
    <name type="scientific">Streptomyces liangshanensis</name>
    <dbReference type="NCBI Taxonomy" id="2717324"/>
    <lineage>
        <taxon>Bacteria</taxon>
        <taxon>Bacillati</taxon>
        <taxon>Actinomycetota</taxon>
        <taxon>Actinomycetes</taxon>
        <taxon>Kitasatosporales</taxon>
        <taxon>Streptomycetaceae</taxon>
        <taxon>Streptomyces</taxon>
    </lineage>
</organism>
<dbReference type="InterPro" id="IPR036388">
    <property type="entry name" value="WH-like_DNA-bd_sf"/>
</dbReference>
<dbReference type="InterPro" id="IPR002577">
    <property type="entry name" value="HTH_HxlR"/>
</dbReference>
<dbReference type="CDD" id="cd00090">
    <property type="entry name" value="HTH_ARSR"/>
    <property type="match status" value="1"/>
</dbReference>
<dbReference type="PANTHER" id="PTHR33204">
    <property type="entry name" value="TRANSCRIPTIONAL REGULATOR, MARR FAMILY"/>
    <property type="match status" value="1"/>
</dbReference>
<evidence type="ECO:0000313" key="6">
    <source>
        <dbReference type="Proteomes" id="UP000501179"/>
    </source>
</evidence>
<evidence type="ECO:0000259" key="4">
    <source>
        <dbReference type="PROSITE" id="PS51118"/>
    </source>
</evidence>
<proteinExistence type="predicted"/>
<name>A0A6G9GUM7_9ACTN</name>
<keyword evidence="3" id="KW-0804">Transcription</keyword>
<sequence>MSILDMLGQRWTLRIVREVSLGEHRFSRIADGTGVSRNILADRLRQLTHAGIVECRPYSEHPPRHEYHLTPAGLELARMIVELCTWDHRWNGAPGPEGAPSG</sequence>
<dbReference type="InterPro" id="IPR036390">
    <property type="entry name" value="WH_DNA-bd_sf"/>
</dbReference>
<dbReference type="AlphaFoldDB" id="A0A6G9GUM7"/>
<gene>
    <name evidence="5" type="ORF">HA039_06115</name>
</gene>
<dbReference type="KEGG" id="slia:HA039_06115"/>